<keyword evidence="1" id="KW-0472">Membrane</keyword>
<comment type="caution">
    <text evidence="2">The sequence shown here is derived from an EMBL/GenBank/DDBJ whole genome shotgun (WGS) entry which is preliminary data.</text>
</comment>
<feature type="transmembrane region" description="Helical" evidence="1">
    <location>
        <begin position="237"/>
        <end position="258"/>
    </location>
</feature>
<dbReference type="InterPro" id="IPR010539">
    <property type="entry name" value="BaxI_1-like"/>
</dbReference>
<feature type="transmembrane region" description="Helical" evidence="1">
    <location>
        <begin position="199"/>
        <end position="217"/>
    </location>
</feature>
<keyword evidence="3" id="KW-1185">Reference proteome</keyword>
<feature type="transmembrane region" description="Helical" evidence="1">
    <location>
        <begin position="96"/>
        <end position="120"/>
    </location>
</feature>
<gene>
    <name evidence="2" type="ORF">OD355_02180</name>
</gene>
<feature type="transmembrane region" description="Helical" evidence="1">
    <location>
        <begin position="132"/>
        <end position="153"/>
    </location>
</feature>
<feature type="transmembrane region" description="Helical" evidence="1">
    <location>
        <begin position="38"/>
        <end position="53"/>
    </location>
</feature>
<dbReference type="PANTHER" id="PTHR41282:SF1">
    <property type="entry name" value="CONSERVED TRANSMEMBRANE PROTEIN-RELATED"/>
    <property type="match status" value="1"/>
</dbReference>
<proteinExistence type="predicted"/>
<evidence type="ECO:0000313" key="3">
    <source>
        <dbReference type="Proteomes" id="UP001209317"/>
    </source>
</evidence>
<dbReference type="PIRSF" id="PIRSF009160">
    <property type="entry name" value="UCP009160"/>
    <property type="match status" value="1"/>
</dbReference>
<keyword evidence="1" id="KW-0812">Transmembrane</keyword>
<feature type="transmembrane region" description="Helical" evidence="1">
    <location>
        <begin position="65"/>
        <end position="84"/>
    </location>
</feature>
<evidence type="ECO:0000256" key="1">
    <source>
        <dbReference type="SAM" id="Phobius"/>
    </source>
</evidence>
<organism evidence="2 3">
    <name type="scientific">Haoranjiania flava</name>
    <dbReference type="NCBI Taxonomy" id="1856322"/>
    <lineage>
        <taxon>Bacteria</taxon>
        <taxon>Pseudomonadati</taxon>
        <taxon>Bacteroidota</taxon>
        <taxon>Chitinophagia</taxon>
        <taxon>Chitinophagales</taxon>
        <taxon>Chitinophagaceae</taxon>
        <taxon>Haoranjiania</taxon>
    </lineage>
</organism>
<dbReference type="AlphaFoldDB" id="A0AAE3ILU9"/>
<feature type="transmembrane region" description="Helical" evidence="1">
    <location>
        <begin position="165"/>
        <end position="187"/>
    </location>
</feature>
<dbReference type="EMBL" id="JAOTPL010000002">
    <property type="protein sequence ID" value="MCU7693320.1"/>
    <property type="molecule type" value="Genomic_DNA"/>
</dbReference>
<evidence type="ECO:0000313" key="2">
    <source>
        <dbReference type="EMBL" id="MCU7693320.1"/>
    </source>
</evidence>
<reference evidence="2" key="1">
    <citation type="submission" date="2022-10" db="EMBL/GenBank/DDBJ databases">
        <authorList>
            <person name="Kim H.S."/>
            <person name="Kim J.-S."/>
            <person name="Suh M.K."/>
            <person name="Eom M.K."/>
            <person name="Lee J.-S."/>
        </authorList>
    </citation>
    <scope>NUCLEOTIDE SEQUENCE</scope>
    <source>
        <strain evidence="2">LIP-5</strain>
    </source>
</reference>
<accession>A0AAE3ILU9</accession>
<name>A0AAE3ILU9_9BACT</name>
<keyword evidence="1" id="KW-1133">Transmembrane helix</keyword>
<protein>
    <submittedName>
        <fullName evidence="2">Bax inhibitor-1/YccA family protein</fullName>
    </submittedName>
</protein>
<dbReference type="RefSeq" id="WP_263036806.1">
    <property type="nucleotide sequence ID" value="NZ_JAOTPL010000002.1"/>
</dbReference>
<dbReference type="PANTHER" id="PTHR41282">
    <property type="entry name" value="CONSERVED TRANSMEMBRANE PROTEIN-RELATED"/>
    <property type="match status" value="1"/>
</dbReference>
<dbReference type="Proteomes" id="UP001209317">
    <property type="component" value="Unassembled WGS sequence"/>
</dbReference>
<dbReference type="Pfam" id="PF12811">
    <property type="entry name" value="BaxI_1"/>
    <property type="match status" value="1"/>
</dbReference>
<sequence length="264" mass="29153">MKLFNSSNPTLSEKALEKKLDHTYTGEIMTVRGSVEKFGVLMMLVVAGAYFSWSYDPGLSGQTMMYLMFGGLIVGFVLSLIMIFKPTLAKPLSPIYALAEGVFLGALSKIVSTMVTASAVAKGAEASLFDNIIFQAVGLTFGVALAMFLLYYFRIIKVTRKLYSVIIGATMGVLIFYVITLVVRLFGVELPFMYDASPLGIGISLVVIAIAALNLLLDFDRIEHFAKAGAAKYMEWYCAFGLLVTIVWLYIEILRLLMRFTSRD</sequence>